<dbReference type="AlphaFoldDB" id="I3D1C5"/>
<proteinExistence type="predicted"/>
<evidence type="ECO:0000313" key="3">
    <source>
        <dbReference type="Proteomes" id="UP000003423"/>
    </source>
</evidence>
<organism evidence="2 3">
    <name type="scientific">Candidatus Nitrosopumilus salarius BD31</name>
    <dbReference type="NCBI Taxonomy" id="859350"/>
    <lineage>
        <taxon>Archaea</taxon>
        <taxon>Nitrososphaerota</taxon>
        <taxon>Nitrososphaeria</taxon>
        <taxon>Nitrosopumilales</taxon>
        <taxon>Nitrosopumilaceae</taxon>
        <taxon>Nitrosopumilus</taxon>
    </lineage>
</organism>
<dbReference type="OrthoDB" id="3197at2157"/>
<sequence>MSLPKKFPEYSMMYKTLSNQIKLLKKRMKNVNGQELKKINAKTEKYQSELNKIKKMFPERFFEEDS</sequence>
<feature type="coiled-coil region" evidence="1">
    <location>
        <begin position="14"/>
        <end position="56"/>
    </location>
</feature>
<evidence type="ECO:0000313" key="2">
    <source>
        <dbReference type="EMBL" id="EIJ65518.1"/>
    </source>
</evidence>
<dbReference type="RefSeq" id="WP_008300356.1">
    <property type="nucleotide sequence ID" value="NZ_AEXL02000119.1"/>
</dbReference>
<dbReference type="PATRIC" id="fig|859350.6.peg.1432"/>
<keyword evidence="1" id="KW-0175">Coiled coil</keyword>
<comment type="caution">
    <text evidence="2">The sequence shown here is derived from an EMBL/GenBank/DDBJ whole genome shotgun (WGS) entry which is preliminary data.</text>
</comment>
<gene>
    <name evidence="2" type="ORF">BD31_I1396</name>
</gene>
<dbReference type="EMBL" id="AEXL02000119">
    <property type="protein sequence ID" value="EIJ65518.1"/>
    <property type="molecule type" value="Genomic_DNA"/>
</dbReference>
<name>I3D1C5_9ARCH</name>
<dbReference type="Proteomes" id="UP000003423">
    <property type="component" value="Unassembled WGS sequence"/>
</dbReference>
<reference evidence="2 3" key="1">
    <citation type="journal article" date="2012" name="J. Bacteriol.">
        <title>Genome sequence of "Candidatus Nitrosopumilus salaria" BD31, an ammonia-oxidizing archaeon from the San Francisco Bay estuary.</title>
        <authorList>
            <person name="Mosier A.C."/>
            <person name="Allen E.E."/>
            <person name="Kim M."/>
            <person name="Ferriera S."/>
            <person name="Francis C.A."/>
        </authorList>
    </citation>
    <scope>NUCLEOTIDE SEQUENCE [LARGE SCALE GENOMIC DNA]</scope>
    <source>
        <strain evidence="2 3">BD31</strain>
    </source>
</reference>
<evidence type="ECO:0000256" key="1">
    <source>
        <dbReference type="SAM" id="Coils"/>
    </source>
</evidence>
<keyword evidence="3" id="KW-1185">Reference proteome</keyword>
<accession>I3D1C5</accession>
<protein>
    <submittedName>
        <fullName evidence="2">Uncharacterized protein</fullName>
    </submittedName>
</protein>